<dbReference type="InterPro" id="IPR050194">
    <property type="entry name" value="Glycosyltransferase_grp1"/>
</dbReference>
<accession>A0A2H0LNP3</accession>
<dbReference type="Pfam" id="PF00534">
    <property type="entry name" value="Glycos_transf_1"/>
    <property type="match status" value="1"/>
</dbReference>
<dbReference type="InterPro" id="IPR001296">
    <property type="entry name" value="Glyco_trans_1"/>
</dbReference>
<reference evidence="2 3" key="1">
    <citation type="submission" date="2017-09" db="EMBL/GenBank/DDBJ databases">
        <title>Depth-based differentiation of microbial function through sediment-hosted aquifers and enrichment of novel symbionts in the deep terrestrial subsurface.</title>
        <authorList>
            <person name="Probst A.J."/>
            <person name="Ladd B."/>
            <person name="Jarett J.K."/>
            <person name="Geller-Mcgrath D.E."/>
            <person name="Sieber C.M."/>
            <person name="Emerson J.B."/>
            <person name="Anantharaman K."/>
            <person name="Thomas B.C."/>
            <person name="Malmstrom R."/>
            <person name="Stieglmeier M."/>
            <person name="Klingl A."/>
            <person name="Woyke T."/>
            <person name="Ryan C.M."/>
            <person name="Banfield J.F."/>
        </authorList>
    </citation>
    <scope>NUCLEOTIDE SEQUENCE [LARGE SCALE GENOMIC DNA]</scope>
    <source>
        <strain evidence="2">CG11_big_fil_rev_8_21_14_0_20_45_26</strain>
    </source>
</reference>
<dbReference type="SUPFAM" id="SSF53756">
    <property type="entry name" value="UDP-Glycosyltransferase/glycogen phosphorylase"/>
    <property type="match status" value="1"/>
</dbReference>
<dbReference type="PANTHER" id="PTHR45947">
    <property type="entry name" value="SULFOQUINOVOSYL TRANSFERASE SQD2"/>
    <property type="match status" value="1"/>
</dbReference>
<dbReference type="Gene3D" id="3.40.50.2000">
    <property type="entry name" value="Glycogen Phosphorylase B"/>
    <property type="match status" value="2"/>
</dbReference>
<comment type="caution">
    <text evidence="2">The sequence shown here is derived from an EMBL/GenBank/DDBJ whole genome shotgun (WGS) entry which is preliminary data.</text>
</comment>
<name>A0A2H0LNP3_9BACT</name>
<proteinExistence type="predicted"/>
<dbReference type="AlphaFoldDB" id="A0A2H0LNP3"/>
<organism evidence="2 3">
    <name type="scientific">Candidatus Abzuiibacterium crystallinum</name>
    <dbReference type="NCBI Taxonomy" id="1974748"/>
    <lineage>
        <taxon>Bacteria</taxon>
        <taxon>Pseudomonadati</taxon>
        <taxon>Candidatus Omnitrophota</taxon>
        <taxon>Candidatus Abzuiibacterium</taxon>
    </lineage>
</organism>
<evidence type="ECO:0000313" key="2">
    <source>
        <dbReference type="EMBL" id="PIQ85991.1"/>
    </source>
</evidence>
<gene>
    <name evidence="2" type="ORF">COV74_06570</name>
</gene>
<sequence length="385" mass="43141">MPEPNKTKVVFIWKNMGHYHQARMEALCKQADLDITVIELYRREKMRFWKPSGVRNFKNITIWSGEANGLIEPLVGWLVLMAVLKIKPAVLIIPGYNQLSSFWALLAGRLSGSKCVLYSVTHALDKKRHFLAEALKKQLLSLFDAVFVAGGRAKAYMHQLGRPPETVFTIGNVVDNQYFETGCQKVRQRADSERQALKLPKNYFLYTGRLAKEKNLLVLLRAFAQYRMRSQSLGWSLVLVGSGPEETGLKNFAKEQRIADIYFVPFQQPETLVAYYALAGAFVLPSASETWGLVANEAAACQLPLLLSERCGCLPELLKNGENGFAFDPFNEKELAGAMEKLTQNPAAVSTFGEASHQLAQKLTLHQYAQRVSAGVQQIISRKAI</sequence>
<evidence type="ECO:0000313" key="3">
    <source>
        <dbReference type="Proteomes" id="UP000230859"/>
    </source>
</evidence>
<dbReference type="Proteomes" id="UP000230859">
    <property type="component" value="Unassembled WGS sequence"/>
</dbReference>
<dbReference type="GO" id="GO:0016757">
    <property type="term" value="F:glycosyltransferase activity"/>
    <property type="evidence" value="ECO:0007669"/>
    <property type="project" value="InterPro"/>
</dbReference>
<dbReference type="PANTHER" id="PTHR45947:SF3">
    <property type="entry name" value="SULFOQUINOVOSYL TRANSFERASE SQD2"/>
    <property type="match status" value="1"/>
</dbReference>
<feature type="domain" description="Glycosyl transferase family 1" evidence="1">
    <location>
        <begin position="191"/>
        <end position="355"/>
    </location>
</feature>
<dbReference type="CDD" id="cd03801">
    <property type="entry name" value="GT4_PimA-like"/>
    <property type="match status" value="1"/>
</dbReference>
<protein>
    <recommendedName>
        <fullName evidence="1">Glycosyl transferase family 1 domain-containing protein</fullName>
    </recommendedName>
</protein>
<evidence type="ECO:0000259" key="1">
    <source>
        <dbReference type="Pfam" id="PF00534"/>
    </source>
</evidence>
<dbReference type="EMBL" id="PCVY01000055">
    <property type="protein sequence ID" value="PIQ85991.1"/>
    <property type="molecule type" value="Genomic_DNA"/>
</dbReference>